<name>A0A1M5PT32_9RHOB</name>
<dbReference type="AlphaFoldDB" id="A0A1M5PT32"/>
<dbReference type="EMBL" id="FQXB01000002">
    <property type="protein sequence ID" value="SHH05024.1"/>
    <property type="molecule type" value="Genomic_DNA"/>
</dbReference>
<gene>
    <name evidence="2" type="ORF">SAMN05444003_1835</name>
</gene>
<feature type="signal peptide" evidence="1">
    <location>
        <begin position="1"/>
        <end position="22"/>
    </location>
</feature>
<accession>A0A1M5PT32</accession>
<keyword evidence="3" id="KW-1185">Reference proteome</keyword>
<evidence type="ECO:0000256" key="1">
    <source>
        <dbReference type="SAM" id="SignalP"/>
    </source>
</evidence>
<evidence type="ECO:0000313" key="2">
    <source>
        <dbReference type="EMBL" id="SHH05024.1"/>
    </source>
</evidence>
<reference evidence="2 3" key="1">
    <citation type="submission" date="2016-11" db="EMBL/GenBank/DDBJ databases">
        <authorList>
            <person name="Jaros S."/>
            <person name="Januszkiewicz K."/>
            <person name="Wedrychowicz H."/>
        </authorList>
    </citation>
    <scope>NUCLEOTIDE SEQUENCE [LARGE SCALE GENOMIC DNA]</scope>
    <source>
        <strain evidence="2 3">DSM 28715</strain>
    </source>
</reference>
<organism evidence="2 3">
    <name type="scientific">Cognatiyoonia sediminum</name>
    <dbReference type="NCBI Taxonomy" id="1508389"/>
    <lineage>
        <taxon>Bacteria</taxon>
        <taxon>Pseudomonadati</taxon>
        <taxon>Pseudomonadota</taxon>
        <taxon>Alphaproteobacteria</taxon>
        <taxon>Rhodobacterales</taxon>
        <taxon>Paracoccaceae</taxon>
        <taxon>Cognatiyoonia</taxon>
    </lineage>
</organism>
<sequence length="109" mass="11230">MSIKMIALAAATVAATASAASADSYFGFEDRLENSSTLELGTVRAAADGVVEIYDGRFGNLGALLGTEEVAAGANKDVRVNVGHGPDADVIAVLKIDGQIVAQQEYEID</sequence>
<evidence type="ECO:0000313" key="3">
    <source>
        <dbReference type="Proteomes" id="UP000184074"/>
    </source>
</evidence>
<dbReference type="Proteomes" id="UP000184074">
    <property type="component" value="Unassembled WGS sequence"/>
</dbReference>
<dbReference type="RefSeq" id="WP_072900630.1">
    <property type="nucleotide sequence ID" value="NZ_FQXB01000002.1"/>
</dbReference>
<dbReference type="OrthoDB" id="7876219at2"/>
<keyword evidence="1" id="KW-0732">Signal</keyword>
<protein>
    <submittedName>
        <fullName evidence="2">Uncharacterized protein</fullName>
    </submittedName>
</protein>
<proteinExistence type="predicted"/>
<feature type="chain" id="PRO_5012657721" evidence="1">
    <location>
        <begin position="23"/>
        <end position="109"/>
    </location>
</feature>